<evidence type="ECO:0000313" key="1">
    <source>
        <dbReference type="EMBL" id="JAH52612.1"/>
    </source>
</evidence>
<protein>
    <submittedName>
        <fullName evidence="1">Uncharacterized protein</fullName>
    </submittedName>
</protein>
<accession>A0A0E9TGL5</accession>
<reference evidence="1" key="1">
    <citation type="submission" date="2014-11" db="EMBL/GenBank/DDBJ databases">
        <authorList>
            <person name="Amaro Gonzalez C."/>
        </authorList>
    </citation>
    <scope>NUCLEOTIDE SEQUENCE</scope>
</reference>
<reference evidence="1" key="2">
    <citation type="journal article" date="2015" name="Fish Shellfish Immunol.">
        <title>Early steps in the European eel (Anguilla anguilla)-Vibrio vulnificus interaction in the gills: Role of the RtxA13 toxin.</title>
        <authorList>
            <person name="Callol A."/>
            <person name="Pajuelo D."/>
            <person name="Ebbesson L."/>
            <person name="Teles M."/>
            <person name="MacKenzie S."/>
            <person name="Amaro C."/>
        </authorList>
    </citation>
    <scope>NUCLEOTIDE SEQUENCE</scope>
</reference>
<dbReference type="AlphaFoldDB" id="A0A0E9TGL5"/>
<proteinExistence type="predicted"/>
<name>A0A0E9TGL5_ANGAN</name>
<dbReference type="EMBL" id="GBXM01055965">
    <property type="protein sequence ID" value="JAH52612.1"/>
    <property type="molecule type" value="Transcribed_RNA"/>
</dbReference>
<organism evidence="1">
    <name type="scientific">Anguilla anguilla</name>
    <name type="common">European freshwater eel</name>
    <name type="synonym">Muraena anguilla</name>
    <dbReference type="NCBI Taxonomy" id="7936"/>
    <lineage>
        <taxon>Eukaryota</taxon>
        <taxon>Metazoa</taxon>
        <taxon>Chordata</taxon>
        <taxon>Craniata</taxon>
        <taxon>Vertebrata</taxon>
        <taxon>Euteleostomi</taxon>
        <taxon>Actinopterygii</taxon>
        <taxon>Neopterygii</taxon>
        <taxon>Teleostei</taxon>
        <taxon>Anguilliformes</taxon>
        <taxon>Anguillidae</taxon>
        <taxon>Anguilla</taxon>
    </lineage>
</organism>
<sequence>MVINPGQFLAAKSLSRESYTVVEYISQAILIRYEVQNQKNNQSWVV</sequence>